<evidence type="ECO:0000259" key="1">
    <source>
        <dbReference type="PROSITE" id="PS50053"/>
    </source>
</evidence>
<feature type="domain" description="Ubiquitin-like" evidence="1">
    <location>
        <begin position="405"/>
        <end position="458"/>
    </location>
</feature>
<dbReference type="InterPro" id="IPR000626">
    <property type="entry name" value="Ubiquitin-like_dom"/>
</dbReference>
<dbReference type="Proteomes" id="UP000684084">
    <property type="component" value="Unassembled WGS sequence"/>
</dbReference>
<dbReference type="PROSITE" id="PS00299">
    <property type="entry name" value="UBIQUITIN_1"/>
    <property type="match status" value="1"/>
</dbReference>
<sequence>MAYNFDNSNSSLVAAALKSLTGLPIISQSEYLNQIHNGINNATYQNINPVSLHSSYLAGGEVQNNNDDLDPHYSSQGNENINQHDIDCSDPQFVSNTSFSTQESSHFCSANNTQCFIVNPNNFMMSSLQQQITQLPQQISQQIFPFQQHVAQKFQVFQLTQSHIPQQIQSQLSQIQMQFPQQIQSQQLQALHSQQSQQSQLSQQIQSQQSQQSQFSQQIQSQQSQQSQFSQQIQSQQSQFSQQIHSQQSQFPQQIHSQQSQFPQQIQSQQSQFPQQIQSQQSQFPQQIHSQQSQFSQQIQSQQSQFLQQIHSQQSQFPQQIHSQQSQFPQQIQSQQSQFPQQIQSQQTQLSQQIQSQHSQQSQISQQIQQNSNQISQKPTMIVIRICTLNGQIIPIKNVPIIAKISVIKFHIESKTRIPSNQQRLIYSGILLKDNLTLLDYNILNNNAMINLIGQNNEVINFIDSDFLDPMYDCDFTNIVDDIKFMRGSYEYRRPCGWKRIAVKVLNKYGDNAWLGKAAKKGSWRYESDPNEWPVSYHGTDKFNARSIAETGFDITKGKRFKFGYGIYSTPDINVAALFANKFIHNNEVYCLVFQNRVNPQTLNKINTSIGEYWISPQSDDIRPYGICIKKLGKIYP</sequence>
<dbReference type="AlphaFoldDB" id="A0A915Z0Z8"/>
<gene>
    <name evidence="2" type="ORF">CHRIB12_LOCUS6815</name>
</gene>
<reference evidence="2" key="1">
    <citation type="submission" date="2020-05" db="EMBL/GenBank/DDBJ databases">
        <authorList>
            <person name="Rincon C."/>
            <person name="Sanders R I."/>
            <person name="Robbins C."/>
            <person name="Chaturvedi A."/>
        </authorList>
    </citation>
    <scope>NUCLEOTIDE SEQUENCE</scope>
    <source>
        <strain evidence="2">CHB12</strain>
    </source>
</reference>
<dbReference type="PROSITE" id="PS50053">
    <property type="entry name" value="UBIQUITIN_2"/>
    <property type="match status" value="1"/>
</dbReference>
<dbReference type="PANTHER" id="PTHR36649">
    <property type="entry name" value="UBIQUITIN-LIKE DOMAIN-CONTAINING PROTEIN"/>
    <property type="match status" value="1"/>
</dbReference>
<dbReference type="Pfam" id="PF00240">
    <property type="entry name" value="ubiquitin"/>
    <property type="match status" value="1"/>
</dbReference>
<dbReference type="EMBL" id="CAGKOT010000011">
    <property type="protein sequence ID" value="CAB5357398.1"/>
    <property type="molecule type" value="Genomic_DNA"/>
</dbReference>
<comment type="caution">
    <text evidence="2">The sequence shown here is derived from an EMBL/GenBank/DDBJ whole genome shotgun (WGS) entry which is preliminary data.</text>
</comment>
<dbReference type="SMART" id="SM00213">
    <property type="entry name" value="UBQ"/>
    <property type="match status" value="1"/>
</dbReference>
<dbReference type="CDD" id="cd17039">
    <property type="entry name" value="Ubl_ubiquitin_like"/>
    <property type="match status" value="1"/>
</dbReference>
<name>A0A915Z0Z8_9GLOM</name>
<accession>A0A915Z0Z8</accession>
<protein>
    <recommendedName>
        <fullName evidence="1">Ubiquitin-like domain-containing protein</fullName>
    </recommendedName>
</protein>
<proteinExistence type="predicted"/>
<evidence type="ECO:0000313" key="3">
    <source>
        <dbReference type="Proteomes" id="UP000684084"/>
    </source>
</evidence>
<organism evidence="2 3">
    <name type="scientific">Rhizophagus irregularis</name>
    <dbReference type="NCBI Taxonomy" id="588596"/>
    <lineage>
        <taxon>Eukaryota</taxon>
        <taxon>Fungi</taxon>
        <taxon>Fungi incertae sedis</taxon>
        <taxon>Mucoromycota</taxon>
        <taxon>Glomeromycotina</taxon>
        <taxon>Glomeromycetes</taxon>
        <taxon>Glomerales</taxon>
        <taxon>Glomeraceae</taxon>
        <taxon>Rhizophagus</taxon>
    </lineage>
</organism>
<dbReference type="InterPro" id="IPR019954">
    <property type="entry name" value="Ubiquitin_CS"/>
</dbReference>
<dbReference type="PANTHER" id="PTHR36649:SF28">
    <property type="entry name" value="UBIQUITIN-LIKE DOMAIN-CONTAINING PROTEIN"/>
    <property type="match status" value="1"/>
</dbReference>
<evidence type="ECO:0000313" key="2">
    <source>
        <dbReference type="EMBL" id="CAB5357398.1"/>
    </source>
</evidence>
<dbReference type="VEuPathDB" id="FungiDB:RhiirFUN_023456"/>
<dbReference type="OrthoDB" id="1525569at2759"/>